<feature type="domain" description="ABC transporter" evidence="5">
    <location>
        <begin position="6"/>
        <end position="256"/>
    </location>
</feature>
<dbReference type="PROSITE" id="PS00211">
    <property type="entry name" value="ABC_TRANSPORTER_1"/>
    <property type="match status" value="1"/>
</dbReference>
<dbReference type="FunFam" id="3.40.50.300:FF:000016">
    <property type="entry name" value="Oligopeptide ABC transporter ATP-binding component"/>
    <property type="match status" value="1"/>
</dbReference>
<name>C0ZB26_BREBN</name>
<keyword evidence="4 6" id="KW-0067">ATP-binding</keyword>
<dbReference type="KEGG" id="bbe:BBR47_20080"/>
<evidence type="ECO:0000256" key="4">
    <source>
        <dbReference type="ARBA" id="ARBA00022840"/>
    </source>
</evidence>
<dbReference type="CDD" id="cd03257">
    <property type="entry name" value="ABC_NikE_OppD_transporters"/>
    <property type="match status" value="1"/>
</dbReference>
<dbReference type="GO" id="GO:0016887">
    <property type="term" value="F:ATP hydrolysis activity"/>
    <property type="evidence" value="ECO:0007669"/>
    <property type="project" value="InterPro"/>
</dbReference>
<dbReference type="GO" id="GO:0005524">
    <property type="term" value="F:ATP binding"/>
    <property type="evidence" value="ECO:0007669"/>
    <property type="project" value="UniProtKB-KW"/>
</dbReference>
<comment type="similarity">
    <text evidence="1">Belongs to the ABC transporter superfamily.</text>
</comment>
<evidence type="ECO:0000256" key="2">
    <source>
        <dbReference type="ARBA" id="ARBA00022448"/>
    </source>
</evidence>
<proteinExistence type="inferred from homology"/>
<dbReference type="Gene3D" id="3.40.50.300">
    <property type="entry name" value="P-loop containing nucleotide triphosphate hydrolases"/>
    <property type="match status" value="1"/>
</dbReference>
<dbReference type="SUPFAM" id="SSF52540">
    <property type="entry name" value="P-loop containing nucleoside triphosphate hydrolases"/>
    <property type="match status" value="1"/>
</dbReference>
<dbReference type="InterPro" id="IPR017871">
    <property type="entry name" value="ABC_transporter-like_CS"/>
</dbReference>
<dbReference type="InterPro" id="IPR027417">
    <property type="entry name" value="P-loop_NTPase"/>
</dbReference>
<dbReference type="Pfam" id="PF08352">
    <property type="entry name" value="oligo_HPY"/>
    <property type="match status" value="1"/>
</dbReference>
<dbReference type="InterPro" id="IPR050319">
    <property type="entry name" value="ABC_transp_ATP-bind"/>
</dbReference>
<dbReference type="eggNOG" id="COG4608">
    <property type="taxonomic scope" value="Bacteria"/>
</dbReference>
<evidence type="ECO:0000256" key="1">
    <source>
        <dbReference type="ARBA" id="ARBA00005417"/>
    </source>
</evidence>
<dbReference type="NCBIfam" id="NF008453">
    <property type="entry name" value="PRK11308.1"/>
    <property type="match status" value="1"/>
</dbReference>
<evidence type="ECO:0000259" key="5">
    <source>
        <dbReference type="PROSITE" id="PS50893"/>
    </source>
</evidence>
<reference evidence="6 7" key="1">
    <citation type="submission" date="2005-03" db="EMBL/GenBank/DDBJ databases">
        <title>Brevibacillus brevis strain 47, complete genome.</title>
        <authorList>
            <person name="Hosoyama A."/>
            <person name="Yamada R."/>
            <person name="Hongo Y."/>
            <person name="Terui Y."/>
            <person name="Ankai A."/>
            <person name="Masuyama W."/>
            <person name="Sekiguchi M."/>
            <person name="Takeda T."/>
            <person name="Asano K."/>
            <person name="Ohji S."/>
            <person name="Ichikawa N."/>
            <person name="Narita S."/>
            <person name="Aoki N."/>
            <person name="Miura H."/>
            <person name="Matsushita S."/>
            <person name="Sekigawa T."/>
            <person name="Yamagata H."/>
            <person name="Yoshikawa H."/>
            <person name="Udaka S."/>
            <person name="Tanikawa S."/>
            <person name="Fujita N."/>
        </authorList>
    </citation>
    <scope>NUCLEOTIDE SEQUENCE [LARGE SCALE GENOMIC DNA]</scope>
    <source>
        <strain evidence="7">47 / JCM 6285 / NBRC 100599</strain>
    </source>
</reference>
<keyword evidence="3" id="KW-0547">Nucleotide-binding</keyword>
<dbReference type="InterPro" id="IPR003593">
    <property type="entry name" value="AAA+_ATPase"/>
</dbReference>
<keyword evidence="2" id="KW-0813">Transport</keyword>
<dbReference type="STRING" id="358681.BBR47_20080"/>
<dbReference type="GO" id="GO:0015833">
    <property type="term" value="P:peptide transport"/>
    <property type="evidence" value="ECO:0007669"/>
    <property type="project" value="InterPro"/>
</dbReference>
<dbReference type="InterPro" id="IPR003439">
    <property type="entry name" value="ABC_transporter-like_ATP-bd"/>
</dbReference>
<dbReference type="HOGENOM" id="CLU_000604_1_23_9"/>
<sequence length="323" mass="35566">MAEDLLVVKNLKKYYPITGGVLGGEVGVVKAVDDVSFTVKSGETLGLVGESGCGKSTTGRSLLRLIEPTSGEINFDGTDVMSLSTDAMRKMRRDMQIVFQDPFASLNPRHNIEKILEEPLIVHGLGSSAERKKRVQEMLEIVGLSSYHASRYPHQFSGGQRQRIGIARALMLKPKLIVADEPVSALDVSIQSQVLNLMQDLQREFGLTYLFIAHDLSVVRHISDRVGVMYLGRIVELTTSSQLYSNPLHPYTRALLSAVPSPDPDAVRERVILQGDVPSPAKPPSGCTFHTRCPHVTEECRTVRPEFADTGDGHFVACHLYKS</sequence>
<dbReference type="EMBL" id="AP008955">
    <property type="protein sequence ID" value="BAH42985.1"/>
    <property type="molecule type" value="Genomic_DNA"/>
</dbReference>
<dbReference type="Pfam" id="PF00005">
    <property type="entry name" value="ABC_tran"/>
    <property type="match status" value="1"/>
</dbReference>
<dbReference type="RefSeq" id="WP_012685718.1">
    <property type="nucleotide sequence ID" value="NC_012491.1"/>
</dbReference>
<evidence type="ECO:0000256" key="3">
    <source>
        <dbReference type="ARBA" id="ARBA00022741"/>
    </source>
</evidence>
<protein>
    <submittedName>
        <fullName evidence="6">ABC transporter ATP-binding protein</fullName>
    </submittedName>
</protein>
<dbReference type="SMART" id="SM00382">
    <property type="entry name" value="AAA"/>
    <property type="match status" value="1"/>
</dbReference>
<accession>C0ZB26</accession>
<organism evidence="6 7">
    <name type="scientific">Brevibacillus brevis (strain 47 / JCM 6285 / NBRC 100599)</name>
    <dbReference type="NCBI Taxonomy" id="358681"/>
    <lineage>
        <taxon>Bacteria</taxon>
        <taxon>Bacillati</taxon>
        <taxon>Bacillota</taxon>
        <taxon>Bacilli</taxon>
        <taxon>Bacillales</taxon>
        <taxon>Paenibacillaceae</taxon>
        <taxon>Brevibacillus</taxon>
    </lineage>
</organism>
<dbReference type="PANTHER" id="PTHR43776:SF7">
    <property type="entry name" value="D,D-DIPEPTIDE TRANSPORT ATP-BINDING PROTEIN DDPF-RELATED"/>
    <property type="match status" value="1"/>
</dbReference>
<dbReference type="PROSITE" id="PS50893">
    <property type="entry name" value="ABC_TRANSPORTER_2"/>
    <property type="match status" value="1"/>
</dbReference>
<dbReference type="InterPro" id="IPR013563">
    <property type="entry name" value="Oligopep_ABC_C"/>
</dbReference>
<evidence type="ECO:0000313" key="7">
    <source>
        <dbReference type="Proteomes" id="UP000001877"/>
    </source>
</evidence>
<dbReference type="NCBIfam" id="TIGR01727">
    <property type="entry name" value="oligo_HPY"/>
    <property type="match status" value="1"/>
</dbReference>
<dbReference type="PANTHER" id="PTHR43776">
    <property type="entry name" value="TRANSPORT ATP-BINDING PROTEIN"/>
    <property type="match status" value="1"/>
</dbReference>
<dbReference type="Proteomes" id="UP000001877">
    <property type="component" value="Chromosome"/>
</dbReference>
<keyword evidence="7" id="KW-1185">Reference proteome</keyword>
<dbReference type="GO" id="GO:0055085">
    <property type="term" value="P:transmembrane transport"/>
    <property type="evidence" value="ECO:0007669"/>
    <property type="project" value="UniProtKB-ARBA"/>
</dbReference>
<evidence type="ECO:0000313" key="6">
    <source>
        <dbReference type="EMBL" id="BAH42985.1"/>
    </source>
</evidence>
<dbReference type="AlphaFoldDB" id="C0ZB26"/>
<gene>
    <name evidence="6" type="ordered locus">BBR47_20080</name>
</gene>